<name>A0A7S1SNJ9_9CHLO</name>
<dbReference type="GO" id="GO:0060271">
    <property type="term" value="P:cilium assembly"/>
    <property type="evidence" value="ECO:0007669"/>
    <property type="project" value="TreeGrafter"/>
</dbReference>
<gene>
    <name evidence="10" type="ORF">TCHU04912_LOCUS6476</name>
</gene>
<keyword evidence="8" id="KW-0966">Cell projection</keyword>
<keyword evidence="3" id="KW-0963">Cytoplasm</keyword>
<dbReference type="GO" id="GO:0005930">
    <property type="term" value="C:axoneme"/>
    <property type="evidence" value="ECO:0007669"/>
    <property type="project" value="TreeGrafter"/>
</dbReference>
<evidence type="ECO:0000256" key="1">
    <source>
        <dbReference type="ARBA" id="ARBA00004138"/>
    </source>
</evidence>
<proteinExistence type="predicted"/>
<accession>A0A7S1SNJ9</accession>
<evidence type="ECO:0000256" key="4">
    <source>
        <dbReference type="ARBA" id="ARBA00022574"/>
    </source>
</evidence>
<dbReference type="EMBL" id="HBGG01012722">
    <property type="protein sequence ID" value="CAD9204241.1"/>
    <property type="molecule type" value="Transcribed_RNA"/>
</dbReference>
<evidence type="ECO:0008006" key="11">
    <source>
        <dbReference type="Google" id="ProtNLM"/>
    </source>
</evidence>
<comment type="subcellular location">
    <subcellularLocation>
        <location evidence="1">Cell projection</location>
        <location evidence="1">Cilium</location>
    </subcellularLocation>
    <subcellularLocation>
        <location evidence="2">Cytoplasm</location>
        <location evidence="2">Cytoskeleton</location>
    </subcellularLocation>
</comment>
<dbReference type="PANTHER" id="PTHR14885:SF1">
    <property type="entry name" value="CILIA- AND FLAGELLA-ASSOCIATED PROTEIN 43"/>
    <property type="match status" value="1"/>
</dbReference>
<reference evidence="10" key="1">
    <citation type="submission" date="2021-01" db="EMBL/GenBank/DDBJ databases">
        <authorList>
            <person name="Corre E."/>
            <person name="Pelletier E."/>
            <person name="Niang G."/>
            <person name="Scheremetjew M."/>
            <person name="Finn R."/>
            <person name="Kale V."/>
            <person name="Holt S."/>
            <person name="Cochrane G."/>
            <person name="Meng A."/>
            <person name="Brown T."/>
            <person name="Cohen L."/>
        </authorList>
    </citation>
    <scope>NUCLEOTIDE SEQUENCE</scope>
    <source>
        <strain evidence="10">PLY429</strain>
    </source>
</reference>
<evidence type="ECO:0000256" key="9">
    <source>
        <dbReference type="SAM" id="MobiDB-lite"/>
    </source>
</evidence>
<dbReference type="Pfam" id="PF25828">
    <property type="entry name" value="CC_Cfap43"/>
    <property type="match status" value="1"/>
</dbReference>
<evidence type="ECO:0000256" key="2">
    <source>
        <dbReference type="ARBA" id="ARBA00004245"/>
    </source>
</evidence>
<keyword evidence="6" id="KW-0175">Coiled coil</keyword>
<feature type="region of interest" description="Disordered" evidence="9">
    <location>
        <begin position="289"/>
        <end position="395"/>
    </location>
</feature>
<evidence type="ECO:0000313" key="10">
    <source>
        <dbReference type="EMBL" id="CAD9204241.1"/>
    </source>
</evidence>
<evidence type="ECO:0000256" key="7">
    <source>
        <dbReference type="ARBA" id="ARBA00023212"/>
    </source>
</evidence>
<dbReference type="PANTHER" id="PTHR14885">
    <property type="entry name" value="CILIA- AND FLAGELLA-ASSOCIATED PROTEIN 43-RELATED"/>
    <property type="match status" value="1"/>
</dbReference>
<feature type="compositionally biased region" description="Polar residues" evidence="9">
    <location>
        <begin position="350"/>
        <end position="362"/>
    </location>
</feature>
<organism evidence="10">
    <name type="scientific">Tetraselmis chuii</name>
    <dbReference type="NCBI Taxonomy" id="63592"/>
    <lineage>
        <taxon>Eukaryota</taxon>
        <taxon>Viridiplantae</taxon>
        <taxon>Chlorophyta</taxon>
        <taxon>core chlorophytes</taxon>
        <taxon>Chlorodendrophyceae</taxon>
        <taxon>Chlorodendrales</taxon>
        <taxon>Chlorodendraceae</taxon>
        <taxon>Tetraselmis</taxon>
    </lineage>
</organism>
<evidence type="ECO:0000256" key="6">
    <source>
        <dbReference type="ARBA" id="ARBA00023054"/>
    </source>
</evidence>
<evidence type="ECO:0000256" key="3">
    <source>
        <dbReference type="ARBA" id="ARBA00022490"/>
    </source>
</evidence>
<keyword evidence="4" id="KW-0853">WD repeat</keyword>
<keyword evidence="7" id="KW-0206">Cytoskeleton</keyword>
<keyword evidence="5" id="KW-0677">Repeat</keyword>
<protein>
    <recommendedName>
        <fullName evidence="11">DUF4201 domain-containing protein</fullName>
    </recommendedName>
</protein>
<sequence>MELRDAKVMTERELSSASARLTRLSALVEAGQEDEAATSGEMERLSREATDLGLEVECHAINLSMKYTLKMGQIEIPDQAVVPDFADSCLMGRQTVEVLNGEVVARSSHKIDRMREISGSRGELTTTAWESGALDLRAEHKLQHISELQLLHVTREIQNFMQDPERALAYNREVQLQNQLVANEKAHRLKMALLRKRVGSYEEAAEEQELENGYLRENTAKASAALGERERMNEALVDADNTPAKQRARTFRNIVTNQKLLDISRSQMEELHFLANELHRLKQRSYPAFTVPSHDPAALDRLRPGTTGHDLPGAGKYSRRPLSGTSNMRDRPRSTSARVRPPPSTALYATGTSRPGSQQATRVPSAGQRIGSSLPPTPPSRAGSRRPPAAAPPSQ</sequence>
<evidence type="ECO:0000256" key="8">
    <source>
        <dbReference type="ARBA" id="ARBA00023273"/>
    </source>
</evidence>
<evidence type="ECO:0000256" key="5">
    <source>
        <dbReference type="ARBA" id="ARBA00022737"/>
    </source>
</evidence>
<dbReference type="AlphaFoldDB" id="A0A7S1SNJ9"/>